<dbReference type="InterPro" id="IPR006680">
    <property type="entry name" value="Amidohydro-rel"/>
</dbReference>
<dbReference type="PANTHER" id="PTHR11113:SF14">
    <property type="entry name" value="N-ACETYLGLUCOSAMINE-6-PHOSPHATE DEACETYLASE"/>
    <property type="match status" value="1"/>
</dbReference>
<dbReference type="Gene3D" id="2.30.40.10">
    <property type="entry name" value="Urease, subunit C, domain 1"/>
    <property type="match status" value="1"/>
</dbReference>
<dbReference type="InterPro" id="IPR011059">
    <property type="entry name" value="Metal-dep_hydrolase_composite"/>
</dbReference>
<dbReference type="SUPFAM" id="SSF51338">
    <property type="entry name" value="Composite domain of metallo-dependent hydrolases"/>
    <property type="match status" value="1"/>
</dbReference>
<dbReference type="AlphaFoldDB" id="A0A6M4MBP9"/>
<comment type="similarity">
    <text evidence="1 5">Belongs to the metallo-dependent hydrolases superfamily. NagA family.</text>
</comment>
<feature type="binding site" evidence="7">
    <location>
        <position position="219"/>
    </location>
    <ligand>
        <name>substrate</name>
    </ligand>
</feature>
<evidence type="ECO:0000256" key="7">
    <source>
        <dbReference type="PIRSR" id="PIRSR038994-2"/>
    </source>
</evidence>
<dbReference type="GO" id="GO:0006046">
    <property type="term" value="P:N-acetylglucosamine catabolic process"/>
    <property type="evidence" value="ECO:0007669"/>
    <property type="project" value="TreeGrafter"/>
</dbReference>
<dbReference type="OrthoDB" id="9776488at2"/>
<keyword evidence="4 5" id="KW-0119">Carbohydrate metabolism</keyword>
<dbReference type="InterPro" id="IPR032466">
    <property type="entry name" value="Metal_Hydrolase"/>
</dbReference>
<keyword evidence="11" id="KW-1185">Reference proteome</keyword>
<dbReference type="CDD" id="cd00854">
    <property type="entry name" value="NagA"/>
    <property type="match status" value="1"/>
</dbReference>
<dbReference type="RefSeq" id="WP_075608239.1">
    <property type="nucleotide sequence ID" value="NZ_CP052766.1"/>
</dbReference>
<feature type="binding site" evidence="8">
    <location>
        <position position="208"/>
    </location>
    <ligand>
        <name>Zn(2+)</name>
        <dbReference type="ChEBI" id="CHEBI:29105"/>
    </ligand>
</feature>
<accession>A0A6M4MBP9</accession>
<dbReference type="EMBL" id="CP052766">
    <property type="protein sequence ID" value="QJR80449.1"/>
    <property type="molecule type" value="Genomic_DNA"/>
</dbReference>
<feature type="binding site" evidence="7">
    <location>
        <begin position="211"/>
        <end position="212"/>
    </location>
    <ligand>
        <name>substrate</name>
    </ligand>
</feature>
<keyword evidence="3 5" id="KW-0378">Hydrolase</keyword>
<dbReference type="Proteomes" id="UP000219285">
    <property type="component" value="Chromosome"/>
</dbReference>
<dbReference type="PIRSF" id="PIRSF038994">
    <property type="entry name" value="NagA"/>
    <property type="match status" value="1"/>
</dbReference>
<evidence type="ECO:0000259" key="9">
    <source>
        <dbReference type="Pfam" id="PF01979"/>
    </source>
</evidence>
<sequence length="377" mass="40086">MMFICKQVLTSEGWKENQLIRIANGQVAGIEDAPNQADVPVYPYRLIPGFIDVQVNGGGGVLFNQQCEAGALRKMMEAHRAFGTTALMPTLITDTTDVMVAAARAIKDARVEGVPGIIGVHFEGPWLSKARKGVHSENFIRLPSDQELAILNDDALGVVMVTLAPESTPVEMIKQLTAAGVHVFLGHSNATSEQVNAALEAGAVGFTHLYNAMSPMQSRAPGMVGVALANNNAYAGLIVDGFHVDAQCCKVAINAKGKERIMLVTDAMAVAGTSLCEVPFFDTKILREGNKLTTPQGTLAGSCLTMIEAVQNTVKWCGVSVEDAIAMASSTPAAMLGVSDQYGSIAVGQQADFMCVDDDLNIRHLWQQGKPIALSKE</sequence>
<proteinExistence type="inferred from homology"/>
<evidence type="ECO:0000313" key="10">
    <source>
        <dbReference type="EMBL" id="QJR80449.1"/>
    </source>
</evidence>
<reference evidence="10 11" key="2">
    <citation type="submission" date="2020-04" db="EMBL/GenBank/DDBJ databases">
        <title>Complete genome sequence of Alteromonas pelagimontana 5.12T.</title>
        <authorList>
            <person name="Sinha R.K."/>
            <person name="Krishnan K.P."/>
            <person name="Kurian J.P."/>
        </authorList>
    </citation>
    <scope>NUCLEOTIDE SEQUENCE [LARGE SCALE GENOMIC DNA]</scope>
    <source>
        <strain evidence="10 11">5.12</strain>
    </source>
</reference>
<dbReference type="KEGG" id="apel:CA267_006510"/>
<evidence type="ECO:0000256" key="8">
    <source>
        <dbReference type="PIRSR" id="PIRSR038994-3"/>
    </source>
</evidence>
<feature type="binding site" evidence="7">
    <location>
        <position position="134"/>
    </location>
    <ligand>
        <name>substrate</name>
    </ligand>
</feature>
<evidence type="ECO:0000256" key="6">
    <source>
        <dbReference type="PIRSR" id="PIRSR038994-1"/>
    </source>
</evidence>
<evidence type="ECO:0000256" key="5">
    <source>
        <dbReference type="PIRNR" id="PIRNR038994"/>
    </source>
</evidence>
<dbReference type="GO" id="GO:0008448">
    <property type="term" value="F:N-acetylglucosamine-6-phosphate deacetylase activity"/>
    <property type="evidence" value="ECO:0007669"/>
    <property type="project" value="UniProtKB-UniRule"/>
</dbReference>
<comment type="catalytic activity">
    <reaction evidence="5">
        <text>N-acetyl-D-glucosamine 6-phosphate + H2O = D-glucosamine 6-phosphate + acetate</text>
        <dbReference type="Rhea" id="RHEA:22936"/>
        <dbReference type="ChEBI" id="CHEBI:15377"/>
        <dbReference type="ChEBI" id="CHEBI:30089"/>
        <dbReference type="ChEBI" id="CHEBI:57513"/>
        <dbReference type="ChEBI" id="CHEBI:58725"/>
        <dbReference type="EC" id="3.5.1.25"/>
    </reaction>
</comment>
<dbReference type="PANTHER" id="PTHR11113">
    <property type="entry name" value="N-ACETYLGLUCOSAMINE-6-PHOSPHATE DEACETYLASE"/>
    <property type="match status" value="1"/>
</dbReference>
<keyword evidence="2 8" id="KW-0479">Metal-binding</keyword>
<comment type="cofactor">
    <cofactor evidence="8">
        <name>a divalent metal cation</name>
        <dbReference type="ChEBI" id="CHEBI:60240"/>
    </cofactor>
    <text evidence="8">Binds 1 divalent metal cation per subunit.</text>
</comment>
<evidence type="ECO:0000313" key="11">
    <source>
        <dbReference type="Proteomes" id="UP000219285"/>
    </source>
</evidence>
<evidence type="ECO:0000256" key="1">
    <source>
        <dbReference type="ARBA" id="ARBA00010716"/>
    </source>
</evidence>
<feature type="binding site" evidence="7">
    <location>
        <begin position="299"/>
        <end position="301"/>
    </location>
    <ligand>
        <name>substrate</name>
    </ligand>
</feature>
<dbReference type="NCBIfam" id="TIGR00221">
    <property type="entry name" value="nagA"/>
    <property type="match status" value="1"/>
</dbReference>
<feature type="binding site" evidence="7">
    <location>
        <position position="243"/>
    </location>
    <ligand>
        <name>substrate</name>
    </ligand>
</feature>
<feature type="domain" description="Amidohydrolase-related" evidence="9">
    <location>
        <begin position="46"/>
        <end position="369"/>
    </location>
</feature>
<dbReference type="InterPro" id="IPR003764">
    <property type="entry name" value="GlcNAc_6-P_deAcase"/>
</dbReference>
<protein>
    <recommendedName>
        <fullName evidence="5">N-acetylgalactosamine-6-phosphate deacetylase</fullName>
        <ecNumber evidence="5">3.5.1.25</ecNumber>
    </recommendedName>
    <alternativeName>
        <fullName evidence="5">N-acetylglucosamine-6-phosphate deacetylase</fullName>
    </alternativeName>
</protein>
<dbReference type="SUPFAM" id="SSF51556">
    <property type="entry name" value="Metallo-dependent hydrolases"/>
    <property type="match status" value="1"/>
</dbReference>
<dbReference type="Gene3D" id="3.20.20.140">
    <property type="entry name" value="Metal-dependent hydrolases"/>
    <property type="match status" value="1"/>
</dbReference>
<dbReference type="GO" id="GO:0046872">
    <property type="term" value="F:metal ion binding"/>
    <property type="evidence" value="ECO:0007669"/>
    <property type="project" value="UniProtKB-KW"/>
</dbReference>
<name>A0A6M4MBP9_9ALTE</name>
<evidence type="ECO:0000256" key="2">
    <source>
        <dbReference type="ARBA" id="ARBA00022723"/>
    </source>
</evidence>
<dbReference type="EC" id="3.5.1.25" evidence="5"/>
<organism evidence="10 11">
    <name type="scientific">Alteromonas pelagimontana</name>
    <dbReference type="NCBI Taxonomy" id="1858656"/>
    <lineage>
        <taxon>Bacteria</taxon>
        <taxon>Pseudomonadati</taxon>
        <taxon>Pseudomonadota</taxon>
        <taxon>Gammaproteobacteria</taxon>
        <taxon>Alteromonadales</taxon>
        <taxon>Alteromonadaceae</taxon>
        <taxon>Alteromonas/Salinimonas group</taxon>
        <taxon>Alteromonas</taxon>
    </lineage>
</organism>
<dbReference type="FunFam" id="3.20.20.140:FF:000004">
    <property type="entry name" value="N-acetylglucosamine-6-phosphate deacetylase"/>
    <property type="match status" value="1"/>
</dbReference>
<feature type="binding site" evidence="8">
    <location>
        <position position="123"/>
    </location>
    <ligand>
        <name>Zn(2+)</name>
        <dbReference type="ChEBI" id="CHEBI:29105"/>
    </ligand>
</feature>
<feature type="active site" description="Proton donor/acceptor" evidence="6">
    <location>
        <position position="266"/>
    </location>
</feature>
<gene>
    <name evidence="10" type="primary">nagA</name>
    <name evidence="10" type="ORF">CA267_006510</name>
</gene>
<feature type="binding site" evidence="8">
    <location>
        <position position="187"/>
    </location>
    <ligand>
        <name>Zn(2+)</name>
        <dbReference type="ChEBI" id="CHEBI:29105"/>
    </ligand>
</feature>
<evidence type="ECO:0000256" key="4">
    <source>
        <dbReference type="ARBA" id="ARBA00023277"/>
    </source>
</evidence>
<dbReference type="Pfam" id="PF01979">
    <property type="entry name" value="Amidohydro_1"/>
    <property type="match status" value="1"/>
</dbReference>
<reference evidence="11" key="1">
    <citation type="submission" date="2014-12" db="EMBL/GenBank/DDBJ databases">
        <title>Complete genome sequence of a multi-drug resistant Klebsiella pneumoniae.</title>
        <authorList>
            <person name="Hua X."/>
            <person name="Chen Q."/>
            <person name="Li X."/>
            <person name="Feng Y."/>
            <person name="Ruan Z."/>
            <person name="Yu Y."/>
        </authorList>
    </citation>
    <scope>NUCLEOTIDE SEQUENCE [LARGE SCALE GENOMIC DNA]</scope>
    <source>
        <strain evidence="11">5.12</strain>
    </source>
</reference>
<evidence type="ECO:0000256" key="3">
    <source>
        <dbReference type="ARBA" id="ARBA00022801"/>
    </source>
</evidence>